<accession>A0A4R8UD28</accession>
<dbReference type="OrthoDB" id="8688418at2"/>
<keyword evidence="3" id="KW-0804">Transcription</keyword>
<dbReference type="EMBL" id="SOEZ01000072">
    <property type="protein sequence ID" value="TFB47562.1"/>
    <property type="molecule type" value="Genomic_DNA"/>
</dbReference>
<dbReference type="PANTHER" id="PTHR30055:SF238">
    <property type="entry name" value="MYCOFACTOCIN BIOSYNTHESIS TRANSCRIPTIONAL REGULATOR MFTR-RELATED"/>
    <property type="match status" value="1"/>
</dbReference>
<protein>
    <submittedName>
        <fullName evidence="6">TetR family transcriptional regulator</fullName>
    </submittedName>
</protein>
<evidence type="ECO:0000256" key="4">
    <source>
        <dbReference type="PROSITE-ProRule" id="PRU00335"/>
    </source>
</evidence>
<dbReference type="GO" id="GO:0000976">
    <property type="term" value="F:transcription cis-regulatory region binding"/>
    <property type="evidence" value="ECO:0007669"/>
    <property type="project" value="TreeGrafter"/>
</dbReference>
<dbReference type="InterPro" id="IPR023772">
    <property type="entry name" value="DNA-bd_HTH_TetR-type_CS"/>
</dbReference>
<keyword evidence="2 4" id="KW-0238">DNA-binding</keyword>
<sequence length="215" mass="23995">MRTMTDTGAKIDGLRARKREATRSTIEKYAIALALEHGYDHVTVDMICEAAMVSQRTFFNYFGSKERVILGPTPSMTTDAEVARFVRARGPDVVFDLVASISAALIDDPADQELMRSRFLLITNTPELMARQMEWVTAQEERLVALVLERFRAEGRSEQATPDLADEARMVVALALSVLRFALLKLFGEPTTESPEAILRHSADLVARITRGPRP</sequence>
<dbReference type="PROSITE" id="PS01081">
    <property type="entry name" value="HTH_TETR_1"/>
    <property type="match status" value="1"/>
</dbReference>
<evidence type="ECO:0000256" key="1">
    <source>
        <dbReference type="ARBA" id="ARBA00023015"/>
    </source>
</evidence>
<gene>
    <name evidence="6" type="ORF">E3O23_14870</name>
</gene>
<dbReference type="InterPro" id="IPR050109">
    <property type="entry name" value="HTH-type_TetR-like_transc_reg"/>
</dbReference>
<feature type="DNA-binding region" description="H-T-H motif" evidence="4">
    <location>
        <begin position="43"/>
        <end position="62"/>
    </location>
</feature>
<evidence type="ECO:0000313" key="6">
    <source>
        <dbReference type="EMBL" id="TFB47562.1"/>
    </source>
</evidence>
<comment type="caution">
    <text evidence="6">The sequence shown here is derived from an EMBL/GenBank/DDBJ whole genome shotgun (WGS) entry which is preliminary data.</text>
</comment>
<evidence type="ECO:0000256" key="3">
    <source>
        <dbReference type="ARBA" id="ARBA00023163"/>
    </source>
</evidence>
<dbReference type="SUPFAM" id="SSF46689">
    <property type="entry name" value="Homeodomain-like"/>
    <property type="match status" value="1"/>
</dbReference>
<keyword evidence="1" id="KW-0805">Transcription regulation</keyword>
<dbReference type="Pfam" id="PF00440">
    <property type="entry name" value="TetR_N"/>
    <property type="match status" value="1"/>
</dbReference>
<evidence type="ECO:0000259" key="5">
    <source>
        <dbReference type="PROSITE" id="PS50977"/>
    </source>
</evidence>
<feature type="domain" description="HTH tetR-type" evidence="5">
    <location>
        <begin position="20"/>
        <end position="80"/>
    </location>
</feature>
<evidence type="ECO:0000313" key="7">
    <source>
        <dbReference type="Proteomes" id="UP000297866"/>
    </source>
</evidence>
<reference evidence="6 7" key="1">
    <citation type="submission" date="2019-03" db="EMBL/GenBank/DDBJ databases">
        <title>Genomics of glacier-inhabiting Cryobacterium strains.</title>
        <authorList>
            <person name="Liu Q."/>
            <person name="Xin Y.-H."/>
        </authorList>
    </citation>
    <scope>NUCLEOTIDE SEQUENCE [LARGE SCALE GENOMIC DNA]</scope>
    <source>
        <strain evidence="6 7">Sr47</strain>
    </source>
</reference>
<name>A0A4R8UD28_9MICO</name>
<dbReference type="InterPro" id="IPR009057">
    <property type="entry name" value="Homeodomain-like_sf"/>
</dbReference>
<dbReference type="Proteomes" id="UP000297866">
    <property type="component" value="Unassembled WGS sequence"/>
</dbReference>
<organism evidence="6 7">
    <name type="scientific">Cryobacterium tagatosivorans</name>
    <dbReference type="NCBI Taxonomy" id="1259199"/>
    <lineage>
        <taxon>Bacteria</taxon>
        <taxon>Bacillati</taxon>
        <taxon>Actinomycetota</taxon>
        <taxon>Actinomycetes</taxon>
        <taxon>Micrococcales</taxon>
        <taxon>Microbacteriaceae</taxon>
        <taxon>Cryobacterium</taxon>
    </lineage>
</organism>
<dbReference type="PANTHER" id="PTHR30055">
    <property type="entry name" value="HTH-TYPE TRANSCRIPTIONAL REGULATOR RUTR"/>
    <property type="match status" value="1"/>
</dbReference>
<dbReference type="Gene3D" id="1.10.357.10">
    <property type="entry name" value="Tetracycline Repressor, domain 2"/>
    <property type="match status" value="1"/>
</dbReference>
<dbReference type="Gene3D" id="1.10.10.60">
    <property type="entry name" value="Homeodomain-like"/>
    <property type="match status" value="1"/>
</dbReference>
<dbReference type="AlphaFoldDB" id="A0A4R8UD28"/>
<proteinExistence type="predicted"/>
<dbReference type="GO" id="GO:0003700">
    <property type="term" value="F:DNA-binding transcription factor activity"/>
    <property type="evidence" value="ECO:0007669"/>
    <property type="project" value="TreeGrafter"/>
</dbReference>
<dbReference type="PROSITE" id="PS50977">
    <property type="entry name" value="HTH_TETR_2"/>
    <property type="match status" value="1"/>
</dbReference>
<evidence type="ECO:0000256" key="2">
    <source>
        <dbReference type="ARBA" id="ARBA00023125"/>
    </source>
</evidence>
<keyword evidence="7" id="KW-1185">Reference proteome</keyword>
<dbReference type="InterPro" id="IPR001647">
    <property type="entry name" value="HTH_TetR"/>
</dbReference>